<reference evidence="1 2" key="1">
    <citation type="submission" date="2019-04" db="EMBL/GenBank/DDBJ databases">
        <title>Annotation for the trematode Fasciola gigantica.</title>
        <authorList>
            <person name="Choi Y.-J."/>
        </authorList>
    </citation>
    <scope>NUCLEOTIDE SEQUENCE [LARGE SCALE GENOMIC DNA]</scope>
    <source>
        <strain evidence="1">Uganda_cow_1</strain>
    </source>
</reference>
<keyword evidence="2" id="KW-1185">Reference proteome</keyword>
<evidence type="ECO:0000313" key="1">
    <source>
        <dbReference type="EMBL" id="TPP61182.1"/>
    </source>
</evidence>
<evidence type="ECO:0000313" key="2">
    <source>
        <dbReference type="Proteomes" id="UP000316759"/>
    </source>
</evidence>
<organism evidence="1 2">
    <name type="scientific">Fasciola gigantica</name>
    <name type="common">Giant liver fluke</name>
    <dbReference type="NCBI Taxonomy" id="46835"/>
    <lineage>
        <taxon>Eukaryota</taxon>
        <taxon>Metazoa</taxon>
        <taxon>Spiralia</taxon>
        <taxon>Lophotrochozoa</taxon>
        <taxon>Platyhelminthes</taxon>
        <taxon>Trematoda</taxon>
        <taxon>Digenea</taxon>
        <taxon>Plagiorchiida</taxon>
        <taxon>Echinostomata</taxon>
        <taxon>Echinostomatoidea</taxon>
        <taxon>Fasciolidae</taxon>
        <taxon>Fasciola</taxon>
    </lineage>
</organism>
<protein>
    <submittedName>
        <fullName evidence="1">Uncharacterized protein</fullName>
    </submittedName>
</protein>
<sequence>MTLLEAVAAVADVPTVTVEVKVVSTAMALLQLAEEAARGTIGIVAIVRDPVIAVTDTIAMIGIDTHEIGHPTAAPVITGRSLPAYSCLTAVVFLALPFLPWDLDKEVVLATLVAHQIAIETHVTTTECSVYSRTSLLTRHPPLLCIIRPRTYHLFIF</sequence>
<dbReference type="AlphaFoldDB" id="A0A504YHH5"/>
<name>A0A504YHH5_FASGI</name>
<dbReference type="EMBL" id="SUNJ01008515">
    <property type="protein sequence ID" value="TPP61182.1"/>
    <property type="molecule type" value="Genomic_DNA"/>
</dbReference>
<proteinExistence type="predicted"/>
<dbReference type="Proteomes" id="UP000316759">
    <property type="component" value="Unassembled WGS sequence"/>
</dbReference>
<gene>
    <name evidence="1" type="ORF">FGIG_07558</name>
</gene>
<comment type="caution">
    <text evidence="1">The sequence shown here is derived from an EMBL/GenBank/DDBJ whole genome shotgun (WGS) entry which is preliminary data.</text>
</comment>
<accession>A0A504YHH5</accession>